<dbReference type="InterPro" id="IPR000971">
    <property type="entry name" value="Globin"/>
</dbReference>
<dbReference type="PANTHER" id="PTHR43396">
    <property type="entry name" value="FLAVOHEMOPROTEIN"/>
    <property type="match status" value="1"/>
</dbReference>
<evidence type="ECO:0000256" key="1">
    <source>
        <dbReference type="ARBA" id="ARBA00001970"/>
    </source>
</evidence>
<keyword evidence="17" id="KW-0223">Dioxygenase</keyword>
<organism evidence="17 18">
    <name type="scientific">Prescottella agglutinans</name>
    <dbReference type="NCBI Taxonomy" id="1644129"/>
    <lineage>
        <taxon>Bacteria</taxon>
        <taxon>Bacillati</taxon>
        <taxon>Actinomycetota</taxon>
        <taxon>Actinomycetes</taxon>
        <taxon>Mycobacteriales</taxon>
        <taxon>Nocardiaceae</taxon>
        <taxon>Prescottella</taxon>
    </lineage>
</organism>
<dbReference type="InterPro" id="IPR017927">
    <property type="entry name" value="FAD-bd_FR_type"/>
</dbReference>
<reference evidence="17 18" key="1">
    <citation type="submission" date="2023-04" db="EMBL/GenBank/DDBJ databases">
        <title>Forest soil microbial communities from Buena Vista Peninsula, Colon Province, Panama.</title>
        <authorList>
            <person name="Bouskill N."/>
        </authorList>
    </citation>
    <scope>NUCLEOTIDE SEQUENCE [LARGE SCALE GENOMIC DNA]</scope>
    <source>
        <strain evidence="17 18">CFH S0262</strain>
    </source>
</reference>
<evidence type="ECO:0000256" key="4">
    <source>
        <dbReference type="ARBA" id="ARBA00022617"/>
    </source>
</evidence>
<protein>
    <recommendedName>
        <fullName evidence="3">nitric oxide dioxygenase</fullName>
        <ecNumber evidence="3">1.14.12.17</ecNumber>
    </recommendedName>
</protein>
<keyword evidence="6" id="KW-0001">2Fe-2S</keyword>
<feature type="domain" description="FAD-binding FR-type" evidence="16">
    <location>
        <begin position="164"/>
        <end position="268"/>
    </location>
</feature>
<evidence type="ECO:0000259" key="16">
    <source>
        <dbReference type="PROSITE" id="PS51384"/>
    </source>
</evidence>
<keyword evidence="9" id="KW-0408">Iron</keyword>
<dbReference type="EMBL" id="JARXVC010000004">
    <property type="protein sequence ID" value="MDH6280923.1"/>
    <property type="molecule type" value="Genomic_DNA"/>
</dbReference>
<dbReference type="PROSITE" id="PS51384">
    <property type="entry name" value="FAD_FR"/>
    <property type="match status" value="1"/>
</dbReference>
<comment type="cofactor">
    <cofactor evidence="1">
        <name>heme b</name>
        <dbReference type="ChEBI" id="CHEBI:60344"/>
    </cofactor>
</comment>
<evidence type="ECO:0000313" key="17">
    <source>
        <dbReference type="EMBL" id="MDH6280923.1"/>
    </source>
</evidence>
<keyword evidence="10" id="KW-0411">Iron-sulfur</keyword>
<keyword evidence="18" id="KW-1185">Reference proteome</keyword>
<gene>
    <name evidence="17" type="ORF">M2280_002136</name>
</gene>
<dbReference type="Gene3D" id="3.40.50.80">
    <property type="entry name" value="Nucleotide-binding domain of ferredoxin-NADP reductase (FNR) module"/>
    <property type="match status" value="1"/>
</dbReference>
<evidence type="ECO:0000313" key="18">
    <source>
        <dbReference type="Proteomes" id="UP001160334"/>
    </source>
</evidence>
<evidence type="ECO:0000256" key="14">
    <source>
        <dbReference type="RuleBase" id="RU000356"/>
    </source>
</evidence>
<comment type="caution">
    <text evidence="17">The sequence shown here is derived from an EMBL/GenBank/DDBJ whole genome shotgun (WGS) entry which is preliminary data.</text>
</comment>
<dbReference type="InterPro" id="IPR009050">
    <property type="entry name" value="Globin-like_sf"/>
</dbReference>
<evidence type="ECO:0000259" key="15">
    <source>
        <dbReference type="PROSITE" id="PS01033"/>
    </source>
</evidence>
<evidence type="ECO:0000256" key="3">
    <source>
        <dbReference type="ARBA" id="ARBA00012229"/>
    </source>
</evidence>
<evidence type="ECO:0000256" key="10">
    <source>
        <dbReference type="ARBA" id="ARBA00023014"/>
    </source>
</evidence>
<evidence type="ECO:0000256" key="7">
    <source>
        <dbReference type="ARBA" id="ARBA00022723"/>
    </source>
</evidence>
<comment type="catalytic activity">
    <reaction evidence="13">
        <text>2 nitric oxide + NADPH + 2 O2 = 2 nitrate + NADP(+) + H(+)</text>
        <dbReference type="Rhea" id="RHEA:19465"/>
        <dbReference type="ChEBI" id="CHEBI:15378"/>
        <dbReference type="ChEBI" id="CHEBI:15379"/>
        <dbReference type="ChEBI" id="CHEBI:16480"/>
        <dbReference type="ChEBI" id="CHEBI:17632"/>
        <dbReference type="ChEBI" id="CHEBI:57783"/>
        <dbReference type="ChEBI" id="CHEBI:58349"/>
        <dbReference type="EC" id="1.14.12.17"/>
    </reaction>
</comment>
<dbReference type="InterPro" id="IPR017938">
    <property type="entry name" value="Riboflavin_synthase-like_b-brl"/>
</dbReference>
<evidence type="ECO:0000256" key="12">
    <source>
        <dbReference type="ARBA" id="ARBA00048649"/>
    </source>
</evidence>
<accession>A0ABT6M9D7</accession>
<dbReference type="Gene3D" id="2.40.30.10">
    <property type="entry name" value="Translation factors"/>
    <property type="match status" value="1"/>
</dbReference>
<evidence type="ECO:0000256" key="11">
    <source>
        <dbReference type="ARBA" id="ARBA00023027"/>
    </source>
</evidence>
<keyword evidence="8" id="KW-0521">NADP</keyword>
<keyword evidence="14" id="KW-0813">Transport</keyword>
<dbReference type="CDD" id="cd14782">
    <property type="entry name" value="FHb-globin_2"/>
    <property type="match status" value="1"/>
</dbReference>
<evidence type="ECO:0000256" key="5">
    <source>
        <dbReference type="ARBA" id="ARBA00022621"/>
    </source>
</evidence>
<evidence type="ECO:0000256" key="13">
    <source>
        <dbReference type="ARBA" id="ARBA00049433"/>
    </source>
</evidence>
<dbReference type="Gene3D" id="1.10.490.10">
    <property type="entry name" value="Globins"/>
    <property type="match status" value="1"/>
</dbReference>
<dbReference type="GO" id="GO:0008941">
    <property type="term" value="F:nitric oxide dioxygenase NAD(P)H activity"/>
    <property type="evidence" value="ECO:0007669"/>
    <property type="project" value="UniProtKB-EC"/>
</dbReference>
<dbReference type="SUPFAM" id="SSF52343">
    <property type="entry name" value="Ferredoxin reductase-like, C-terminal NADP-linked domain"/>
    <property type="match status" value="1"/>
</dbReference>
<dbReference type="PROSITE" id="PS01033">
    <property type="entry name" value="GLOBIN"/>
    <property type="match status" value="1"/>
</dbReference>
<dbReference type="EC" id="1.14.12.17" evidence="3"/>
<dbReference type="RefSeq" id="WP_280760253.1">
    <property type="nucleotide sequence ID" value="NZ_JARXVC010000004.1"/>
</dbReference>
<evidence type="ECO:0000256" key="9">
    <source>
        <dbReference type="ARBA" id="ARBA00023004"/>
    </source>
</evidence>
<comment type="similarity">
    <text evidence="2">In the C-terminal section; belongs to the flavoprotein pyridine nucleotide cytochrome reductase family.</text>
</comment>
<keyword evidence="4 14" id="KW-0349">Heme</keyword>
<dbReference type="InterPro" id="IPR008333">
    <property type="entry name" value="Cbr1-like_FAD-bd_dom"/>
</dbReference>
<evidence type="ECO:0000256" key="2">
    <source>
        <dbReference type="ARBA" id="ARBA00006401"/>
    </source>
</evidence>
<dbReference type="InterPro" id="IPR039261">
    <property type="entry name" value="FNR_nucleotide-bd"/>
</dbReference>
<keyword evidence="5 14" id="KW-0561">Oxygen transport</keyword>
<proteinExistence type="inferred from homology"/>
<comment type="catalytic activity">
    <reaction evidence="12">
        <text>2 nitric oxide + NADH + 2 O2 = 2 nitrate + NAD(+) + H(+)</text>
        <dbReference type="Rhea" id="RHEA:19469"/>
        <dbReference type="ChEBI" id="CHEBI:15378"/>
        <dbReference type="ChEBI" id="CHEBI:15379"/>
        <dbReference type="ChEBI" id="CHEBI:16480"/>
        <dbReference type="ChEBI" id="CHEBI:17632"/>
        <dbReference type="ChEBI" id="CHEBI:57540"/>
        <dbReference type="ChEBI" id="CHEBI:57945"/>
        <dbReference type="EC" id="1.14.12.17"/>
    </reaction>
</comment>
<comment type="similarity">
    <text evidence="14">Belongs to the globin family.</text>
</comment>
<evidence type="ECO:0000256" key="6">
    <source>
        <dbReference type="ARBA" id="ARBA00022714"/>
    </source>
</evidence>
<feature type="domain" description="Globin" evidence="15">
    <location>
        <begin position="12"/>
        <end position="152"/>
    </location>
</feature>
<keyword evidence="11" id="KW-0520">NAD</keyword>
<dbReference type="SUPFAM" id="SSF63380">
    <property type="entry name" value="Riboflavin synthase domain-like"/>
    <property type="match status" value="1"/>
</dbReference>
<dbReference type="PANTHER" id="PTHR43396:SF3">
    <property type="entry name" value="FLAVOHEMOPROTEIN"/>
    <property type="match status" value="1"/>
</dbReference>
<name>A0ABT6M9D7_9NOCA</name>
<dbReference type="InterPro" id="IPR012292">
    <property type="entry name" value="Globin/Proto"/>
</dbReference>
<dbReference type="Pfam" id="PF00970">
    <property type="entry name" value="FAD_binding_6"/>
    <property type="match status" value="1"/>
</dbReference>
<keyword evidence="17" id="KW-0560">Oxidoreductase</keyword>
<dbReference type="SUPFAM" id="SSF46458">
    <property type="entry name" value="Globin-like"/>
    <property type="match status" value="1"/>
</dbReference>
<keyword evidence="7" id="KW-0479">Metal-binding</keyword>
<sequence length="399" mass="43284">MSEATVAPNSSLLSPVSLPIIEATLPVVGENLGEISRIFYDNLFDSLPSLEKDLFNQANQESGEQQKALAGAVAAFATLLVTEDAPPVDHVMSRIAAKHASLGITPVHYDLVHRALFNAIVQVLGDAVTAEVAAAWDEVYWLMANSLIKQEAGMYEKAGVGAGQVWTALTVVGRREIAPGVWTLTLAGDDNFPMKKFEAGQYISVSVIYEDGSRQIRQYTVMAGQEAGTWEFTVSPVPGGRVSTKLIDEVGVGYPLVVSIPSGTPYPIPGDGPIVLGSSGVGAALTVAVLQQMVANRDTRPVHVLHVDNDEASFGHRAQILELLRVYAGKSSIDTFYVGVMEEGLERLRKHDWDRKADVYLCGSPQFMRQVRKIAVVKGVRPEHIHYEVFAPDSWLGFD</sequence>
<dbReference type="Proteomes" id="UP001160334">
    <property type="component" value="Unassembled WGS sequence"/>
</dbReference>
<dbReference type="Pfam" id="PF00042">
    <property type="entry name" value="Globin"/>
    <property type="match status" value="1"/>
</dbReference>
<evidence type="ECO:0000256" key="8">
    <source>
        <dbReference type="ARBA" id="ARBA00022857"/>
    </source>
</evidence>